<reference evidence="1 2" key="1">
    <citation type="journal article" date="2024" name="Plant Biotechnol. J.">
        <title>Dendrobium thyrsiflorum genome and its molecular insights into genes involved in important horticultural traits.</title>
        <authorList>
            <person name="Chen B."/>
            <person name="Wang J.Y."/>
            <person name="Zheng P.J."/>
            <person name="Li K.L."/>
            <person name="Liang Y.M."/>
            <person name="Chen X.F."/>
            <person name="Zhang C."/>
            <person name="Zhao X."/>
            <person name="He X."/>
            <person name="Zhang G.Q."/>
            <person name="Liu Z.J."/>
            <person name="Xu Q."/>
        </authorList>
    </citation>
    <scope>NUCLEOTIDE SEQUENCE [LARGE SCALE GENOMIC DNA]</scope>
    <source>
        <strain evidence="1">GZMU011</strain>
    </source>
</reference>
<protein>
    <submittedName>
        <fullName evidence="1">Uncharacterized protein</fullName>
    </submittedName>
</protein>
<gene>
    <name evidence="1" type="ORF">M5K25_027089</name>
</gene>
<evidence type="ECO:0000313" key="1">
    <source>
        <dbReference type="EMBL" id="KAL0904925.1"/>
    </source>
</evidence>
<proteinExistence type="predicted"/>
<dbReference type="AlphaFoldDB" id="A0ABD0TZE6"/>
<dbReference type="EMBL" id="JANQDX010000019">
    <property type="protein sequence ID" value="KAL0904925.1"/>
    <property type="molecule type" value="Genomic_DNA"/>
</dbReference>
<name>A0ABD0TZE6_DENTH</name>
<organism evidence="1 2">
    <name type="scientific">Dendrobium thyrsiflorum</name>
    <name type="common">Pinecone-like raceme dendrobium</name>
    <name type="synonym">Orchid</name>
    <dbReference type="NCBI Taxonomy" id="117978"/>
    <lineage>
        <taxon>Eukaryota</taxon>
        <taxon>Viridiplantae</taxon>
        <taxon>Streptophyta</taxon>
        <taxon>Embryophyta</taxon>
        <taxon>Tracheophyta</taxon>
        <taxon>Spermatophyta</taxon>
        <taxon>Magnoliopsida</taxon>
        <taxon>Liliopsida</taxon>
        <taxon>Asparagales</taxon>
        <taxon>Orchidaceae</taxon>
        <taxon>Epidendroideae</taxon>
        <taxon>Malaxideae</taxon>
        <taxon>Dendrobiinae</taxon>
        <taxon>Dendrobium</taxon>
    </lineage>
</organism>
<accession>A0ABD0TZE6</accession>
<keyword evidence="2" id="KW-1185">Reference proteome</keyword>
<comment type="caution">
    <text evidence="1">The sequence shown here is derived from an EMBL/GenBank/DDBJ whole genome shotgun (WGS) entry which is preliminary data.</text>
</comment>
<sequence>MHNKILKLYHPILENPLADSVILCFIKETHSLYCFIFPHESHQIRQIINLGVEEDPGHKI</sequence>
<evidence type="ECO:0000313" key="2">
    <source>
        <dbReference type="Proteomes" id="UP001552299"/>
    </source>
</evidence>
<dbReference type="Proteomes" id="UP001552299">
    <property type="component" value="Unassembled WGS sequence"/>
</dbReference>